<dbReference type="EMBL" id="LJZR01000037">
    <property type="protein sequence ID" value="KPQ33161.1"/>
    <property type="molecule type" value="Genomic_DNA"/>
</dbReference>
<sequence>MTIQELLSAAQELSLPDQLQLASQLMQAASQRLQTASEPTSPLSDTEDPLIGLFSGSVDLATRSEEILKQEINSGSGFTWKES</sequence>
<dbReference type="STRING" id="1666911.HLUCCA11_19345"/>
<proteinExistence type="predicted"/>
<protein>
    <submittedName>
        <fullName evidence="1">Uncharacterized protein</fullName>
    </submittedName>
</protein>
<reference evidence="1 2" key="1">
    <citation type="submission" date="2015-09" db="EMBL/GenBank/DDBJ databases">
        <title>Identification and resolution of microdiversity through metagenomic sequencing of parallel consortia.</title>
        <authorList>
            <person name="Nelson W.C."/>
            <person name="Romine M.F."/>
            <person name="Lindemann S.R."/>
        </authorList>
    </citation>
    <scope>NUCLEOTIDE SEQUENCE [LARGE SCALE GENOMIC DNA]</scope>
    <source>
        <strain evidence="1">Ana</strain>
    </source>
</reference>
<evidence type="ECO:0000313" key="1">
    <source>
        <dbReference type="EMBL" id="KPQ33161.1"/>
    </source>
</evidence>
<evidence type="ECO:0000313" key="2">
    <source>
        <dbReference type="Proteomes" id="UP000050465"/>
    </source>
</evidence>
<accession>A0A0P8BWA7</accession>
<gene>
    <name evidence="1" type="ORF">HLUCCA11_19345</name>
</gene>
<name>A0A0P8BWA7_9CYAN</name>
<dbReference type="Proteomes" id="UP000050465">
    <property type="component" value="Unassembled WGS sequence"/>
</dbReference>
<organism evidence="1 2">
    <name type="scientific">Phormidesmis priestleyi Ana</name>
    <dbReference type="NCBI Taxonomy" id="1666911"/>
    <lineage>
        <taxon>Bacteria</taxon>
        <taxon>Bacillati</taxon>
        <taxon>Cyanobacteriota</taxon>
        <taxon>Cyanophyceae</taxon>
        <taxon>Leptolyngbyales</taxon>
        <taxon>Leptolyngbyaceae</taxon>
        <taxon>Phormidesmis</taxon>
    </lineage>
</organism>
<comment type="caution">
    <text evidence="1">The sequence shown here is derived from an EMBL/GenBank/DDBJ whole genome shotgun (WGS) entry which is preliminary data.</text>
</comment>
<dbReference type="AlphaFoldDB" id="A0A0P8BWA7"/>